<dbReference type="AlphaFoldDB" id="A0A0H3ZMI3"/>
<proteinExistence type="predicted"/>
<organism evidence="1">
    <name type="scientific">Vibrio splendidus</name>
    <dbReference type="NCBI Taxonomy" id="29497"/>
    <lineage>
        <taxon>Bacteria</taxon>
        <taxon>Pseudomonadati</taxon>
        <taxon>Pseudomonadota</taxon>
        <taxon>Gammaproteobacteria</taxon>
        <taxon>Vibrionales</taxon>
        <taxon>Vibrionaceae</taxon>
        <taxon>Vibrio</taxon>
    </lineage>
</organism>
<name>A0A0H3ZMI3_VIBSP</name>
<evidence type="ECO:0000313" key="1">
    <source>
        <dbReference type="EMBL" id="AKN37478.1"/>
    </source>
</evidence>
<dbReference type="RefSeq" id="WP_157933527.1">
    <property type="nucleotide sequence ID" value="NZ_CAWNTX010000313.1"/>
</dbReference>
<sequence length="48" mass="5342">MIKALNKLTGLGMPKTCRIDEETHKAGQICLSPELRYKAFINCGSLTF</sequence>
<reference evidence="1" key="1">
    <citation type="journal article" date="2015" name="MBio">
        <title>Eco-Evolutionary Dynamics of Episomes among Ecologically Cohesive Bacterial Populations.</title>
        <authorList>
            <person name="Xue H."/>
            <person name="Cordero O.X."/>
            <person name="Camas F.M."/>
            <person name="Trimble W."/>
            <person name="Meyer F."/>
            <person name="Guglielmini J."/>
            <person name="Rocha E.P."/>
            <person name="Polz M.F."/>
        </authorList>
    </citation>
    <scope>NUCLEOTIDE SEQUENCE</scope>
    <source>
        <strain evidence="1">5S_214</strain>
    </source>
</reference>
<accession>A0A0H3ZMI3</accession>
<evidence type="ECO:0008006" key="2">
    <source>
        <dbReference type="Google" id="ProtNLM"/>
    </source>
</evidence>
<dbReference type="EMBL" id="KP795538">
    <property type="protein sequence ID" value="AKN37478.1"/>
    <property type="molecule type" value="Genomic_DNA"/>
</dbReference>
<protein>
    <recommendedName>
        <fullName evidence="2">Mobile element protein</fullName>
    </recommendedName>
</protein>